<protein>
    <submittedName>
        <fullName evidence="1">Uncharacterized protein</fullName>
    </submittedName>
</protein>
<sequence length="100" mass="11383">MYNPVTTNCVVSNINMILSSPVCQLHGWLSQPMTPLSKVHSIQNPSKERSGILKEPYDLRREIRDRECTITNIKTESENAATCFKKLCFSNHVSNLENQC</sequence>
<accession>A0A8X6HHA4</accession>
<keyword evidence="2" id="KW-1185">Reference proteome</keyword>
<comment type="caution">
    <text evidence="1">The sequence shown here is derived from an EMBL/GenBank/DDBJ whole genome shotgun (WGS) entry which is preliminary data.</text>
</comment>
<dbReference type="AlphaFoldDB" id="A0A8X6HHA4"/>
<dbReference type="Proteomes" id="UP000887116">
    <property type="component" value="Unassembled WGS sequence"/>
</dbReference>
<proteinExistence type="predicted"/>
<evidence type="ECO:0000313" key="2">
    <source>
        <dbReference type="Proteomes" id="UP000887116"/>
    </source>
</evidence>
<gene>
    <name evidence="1" type="ORF">TNCT_122601</name>
</gene>
<evidence type="ECO:0000313" key="1">
    <source>
        <dbReference type="EMBL" id="GFR23503.1"/>
    </source>
</evidence>
<dbReference type="EMBL" id="BMAO01018435">
    <property type="protein sequence ID" value="GFR23503.1"/>
    <property type="molecule type" value="Genomic_DNA"/>
</dbReference>
<reference evidence="1" key="1">
    <citation type="submission" date="2020-07" db="EMBL/GenBank/DDBJ databases">
        <title>Multicomponent nature underlies the extraordinary mechanical properties of spider dragline silk.</title>
        <authorList>
            <person name="Kono N."/>
            <person name="Nakamura H."/>
            <person name="Mori M."/>
            <person name="Yoshida Y."/>
            <person name="Ohtoshi R."/>
            <person name="Malay A.D."/>
            <person name="Moran D.A.P."/>
            <person name="Tomita M."/>
            <person name="Numata K."/>
            <person name="Arakawa K."/>
        </authorList>
    </citation>
    <scope>NUCLEOTIDE SEQUENCE</scope>
</reference>
<name>A0A8X6HHA4_TRICU</name>
<organism evidence="1 2">
    <name type="scientific">Trichonephila clavata</name>
    <name type="common">Joro spider</name>
    <name type="synonym">Nephila clavata</name>
    <dbReference type="NCBI Taxonomy" id="2740835"/>
    <lineage>
        <taxon>Eukaryota</taxon>
        <taxon>Metazoa</taxon>
        <taxon>Ecdysozoa</taxon>
        <taxon>Arthropoda</taxon>
        <taxon>Chelicerata</taxon>
        <taxon>Arachnida</taxon>
        <taxon>Araneae</taxon>
        <taxon>Araneomorphae</taxon>
        <taxon>Entelegynae</taxon>
        <taxon>Araneoidea</taxon>
        <taxon>Nephilidae</taxon>
        <taxon>Trichonephila</taxon>
    </lineage>
</organism>